<evidence type="ECO:0000313" key="2">
    <source>
        <dbReference type="EMBL" id="SHK91383.1"/>
    </source>
</evidence>
<dbReference type="RefSeq" id="WP_170865013.1">
    <property type="nucleotide sequence ID" value="NZ_FRBN01000002.1"/>
</dbReference>
<keyword evidence="1" id="KW-0472">Membrane</keyword>
<accession>A0A1M6WC59</accession>
<sequence>MTLPEAFLWPGTKACERLGVDPEGEAGLIRWMVNTLVYLVLSLLVVWVVVV</sequence>
<keyword evidence="3" id="KW-1185">Reference proteome</keyword>
<protein>
    <submittedName>
        <fullName evidence="2">Uncharacterized protein</fullName>
    </submittedName>
</protein>
<organism evidence="2 3">
    <name type="scientific">Roseovarius marisflavi</name>
    <dbReference type="NCBI Taxonomy" id="1054996"/>
    <lineage>
        <taxon>Bacteria</taxon>
        <taxon>Pseudomonadati</taxon>
        <taxon>Pseudomonadota</taxon>
        <taxon>Alphaproteobacteria</taxon>
        <taxon>Rhodobacterales</taxon>
        <taxon>Roseobacteraceae</taxon>
        <taxon>Roseovarius</taxon>
    </lineage>
</organism>
<dbReference type="STRING" id="1054996.SAMN05444414_102245"/>
<proteinExistence type="predicted"/>
<name>A0A1M6WC59_9RHOB</name>
<keyword evidence="1" id="KW-1133">Transmembrane helix</keyword>
<dbReference type="EMBL" id="FRBN01000002">
    <property type="protein sequence ID" value="SHK91383.1"/>
    <property type="molecule type" value="Genomic_DNA"/>
</dbReference>
<evidence type="ECO:0000313" key="3">
    <source>
        <dbReference type="Proteomes" id="UP000184191"/>
    </source>
</evidence>
<feature type="transmembrane region" description="Helical" evidence="1">
    <location>
        <begin position="28"/>
        <end position="50"/>
    </location>
</feature>
<dbReference type="AlphaFoldDB" id="A0A1M6WC59"/>
<keyword evidence="1" id="KW-0812">Transmembrane</keyword>
<dbReference type="Proteomes" id="UP000184191">
    <property type="component" value="Unassembled WGS sequence"/>
</dbReference>
<gene>
    <name evidence="2" type="ORF">SAMN05444414_102245</name>
</gene>
<reference evidence="3" key="1">
    <citation type="submission" date="2016-11" db="EMBL/GenBank/DDBJ databases">
        <authorList>
            <person name="Varghese N."/>
            <person name="Submissions S."/>
        </authorList>
    </citation>
    <scope>NUCLEOTIDE SEQUENCE [LARGE SCALE GENOMIC DNA]</scope>
    <source>
        <strain evidence="3">DSM 29327</strain>
    </source>
</reference>
<evidence type="ECO:0000256" key="1">
    <source>
        <dbReference type="SAM" id="Phobius"/>
    </source>
</evidence>